<evidence type="ECO:0000313" key="2">
    <source>
        <dbReference type="EMBL" id="PFH35065.1"/>
    </source>
</evidence>
<organism evidence="2 3">
    <name type="scientific">Besnoitia besnoiti</name>
    <name type="common">Apicomplexan protozoan</name>
    <dbReference type="NCBI Taxonomy" id="94643"/>
    <lineage>
        <taxon>Eukaryota</taxon>
        <taxon>Sar</taxon>
        <taxon>Alveolata</taxon>
        <taxon>Apicomplexa</taxon>
        <taxon>Conoidasida</taxon>
        <taxon>Coccidia</taxon>
        <taxon>Eucoccidiorida</taxon>
        <taxon>Eimeriorina</taxon>
        <taxon>Sarcocystidae</taxon>
        <taxon>Besnoitia</taxon>
    </lineage>
</organism>
<dbReference type="KEGG" id="bbes:BESB_059520"/>
<proteinExistence type="predicted"/>
<dbReference type="VEuPathDB" id="ToxoDB:BESB_059520"/>
<reference evidence="2 3" key="1">
    <citation type="submission" date="2017-09" db="EMBL/GenBank/DDBJ databases">
        <title>Genome sequencing of Besnoitia besnoiti strain Bb-Ger1.</title>
        <authorList>
            <person name="Schares G."/>
            <person name="Venepally P."/>
            <person name="Lorenzi H.A."/>
        </authorList>
    </citation>
    <scope>NUCLEOTIDE SEQUENCE [LARGE SCALE GENOMIC DNA]</scope>
    <source>
        <strain evidence="2 3">Bb-Ger1</strain>
    </source>
</reference>
<gene>
    <name evidence="2" type="ORF">BESB_059520</name>
</gene>
<protein>
    <submittedName>
        <fullName evidence="2">Uncharacterized protein</fullName>
    </submittedName>
</protein>
<name>A0A2A9MAQ6_BESBE</name>
<keyword evidence="3" id="KW-1185">Reference proteome</keyword>
<feature type="coiled-coil region" evidence="1">
    <location>
        <begin position="39"/>
        <end position="73"/>
    </location>
</feature>
<dbReference type="RefSeq" id="XP_029219074.1">
    <property type="nucleotide sequence ID" value="XM_029364366.1"/>
</dbReference>
<accession>A0A2A9MAQ6</accession>
<evidence type="ECO:0000313" key="3">
    <source>
        <dbReference type="Proteomes" id="UP000224006"/>
    </source>
</evidence>
<evidence type="ECO:0000256" key="1">
    <source>
        <dbReference type="SAM" id="Coils"/>
    </source>
</evidence>
<dbReference type="OrthoDB" id="330366at2759"/>
<comment type="caution">
    <text evidence="2">The sequence shown here is derived from an EMBL/GenBank/DDBJ whole genome shotgun (WGS) entry which is preliminary data.</text>
</comment>
<dbReference type="Proteomes" id="UP000224006">
    <property type="component" value="Chromosome V"/>
</dbReference>
<dbReference type="EMBL" id="NWUJ01000005">
    <property type="protein sequence ID" value="PFH35065.1"/>
    <property type="molecule type" value="Genomic_DNA"/>
</dbReference>
<dbReference type="AlphaFoldDB" id="A0A2A9MAQ6"/>
<keyword evidence="1" id="KW-0175">Coiled coil</keyword>
<dbReference type="GeneID" id="40310880"/>
<sequence length="318" mass="36184">MMADICHSDAYRGILARLSELEAAKRILDYDLQTERLKQQENEKLCAALEQDVMELESEIWESQKRLRQRNEQVKYHEEARISIEKSIEHEMSAHSALKQELDETMTEKKRRSEEADRETFRRVCQVKELLGRLGVESGDRMAATTDAEARTGVDREITLAHAHVDFENLSAMKEDSLVKLLGAKNDALLRTGYACFRQAKDSVDMRAELLDEAATTMRRKFECGSMLGTSTADAVDFELRLVDTVLQMSLPDCLNEFDETAAKVSILKQLIGGDIEWLYESPARLLGQAYLQKMLEEERMENAESVPNAKNSDRVAA</sequence>